<gene>
    <name evidence="3" type="ORF">EZS27_000503</name>
    <name evidence="4" type="ORF">EZS27_000567</name>
    <name evidence="1" type="ORF">EZS27_001152</name>
    <name evidence="2" type="ORF">EZS27_001154</name>
</gene>
<name>A0A5J4SZX4_9ZZZZ</name>
<reference evidence="1" key="1">
    <citation type="submission" date="2019-03" db="EMBL/GenBank/DDBJ databases">
        <title>Single cell metagenomics reveals metabolic interactions within the superorganism composed of flagellate Streblomastix strix and complex community of Bacteroidetes bacteria on its surface.</title>
        <authorList>
            <person name="Treitli S.C."/>
            <person name="Kolisko M."/>
            <person name="Husnik F."/>
            <person name="Keeling P."/>
            <person name="Hampl V."/>
        </authorList>
    </citation>
    <scope>NUCLEOTIDE SEQUENCE</scope>
    <source>
        <strain evidence="1">STM</strain>
    </source>
</reference>
<evidence type="ECO:0000313" key="1">
    <source>
        <dbReference type="EMBL" id="KAA6351488.1"/>
    </source>
</evidence>
<evidence type="ECO:0000313" key="3">
    <source>
        <dbReference type="EMBL" id="KAA6352091.1"/>
    </source>
</evidence>
<dbReference type="EMBL" id="SNRY01000005">
    <property type="protein sequence ID" value="KAA6352091.1"/>
    <property type="molecule type" value="Genomic_DNA"/>
</dbReference>
<dbReference type="EMBL" id="SNRY01000005">
    <property type="protein sequence ID" value="KAA6352155.1"/>
    <property type="molecule type" value="Genomic_DNA"/>
</dbReference>
<accession>A0A5J4SZX4</accession>
<evidence type="ECO:0000313" key="4">
    <source>
        <dbReference type="EMBL" id="KAA6352155.1"/>
    </source>
</evidence>
<dbReference type="EMBL" id="SNRY01000013">
    <property type="protein sequence ID" value="KAA6351488.1"/>
    <property type="molecule type" value="Genomic_DNA"/>
</dbReference>
<dbReference type="AlphaFoldDB" id="A0A5J4SZX4"/>
<dbReference type="EMBL" id="SNRY01000013">
    <property type="protein sequence ID" value="KAA6351490.1"/>
    <property type="molecule type" value="Genomic_DNA"/>
</dbReference>
<protein>
    <submittedName>
        <fullName evidence="1">Uncharacterized protein</fullName>
    </submittedName>
</protein>
<sequence length="71" mass="8136">MKKLLLMLFLFVPLTGMRPEALKTVYICTGPKAKVYHATPKCKGLYRCSKEVIAISLDEINKTRRPCKICY</sequence>
<organism evidence="1">
    <name type="scientific">termite gut metagenome</name>
    <dbReference type="NCBI Taxonomy" id="433724"/>
    <lineage>
        <taxon>unclassified sequences</taxon>
        <taxon>metagenomes</taxon>
        <taxon>organismal metagenomes</taxon>
    </lineage>
</organism>
<comment type="caution">
    <text evidence="1">The sequence shown here is derived from an EMBL/GenBank/DDBJ whole genome shotgun (WGS) entry which is preliminary data.</text>
</comment>
<proteinExistence type="predicted"/>
<evidence type="ECO:0000313" key="2">
    <source>
        <dbReference type="EMBL" id="KAA6351490.1"/>
    </source>
</evidence>